<reference evidence="3" key="1">
    <citation type="submission" date="2016-10" db="EMBL/GenBank/DDBJ databases">
        <authorList>
            <person name="Varghese N."/>
            <person name="Submissions S."/>
        </authorList>
    </citation>
    <scope>NUCLEOTIDE SEQUENCE [LARGE SCALE GENOMIC DNA]</scope>
    <source>
        <strain evidence="3">DSM 24729</strain>
    </source>
</reference>
<evidence type="ECO:0000256" key="1">
    <source>
        <dbReference type="SAM" id="Phobius"/>
    </source>
</evidence>
<organism evidence="2 3">
    <name type="scientific">Cellulophaga baltica</name>
    <dbReference type="NCBI Taxonomy" id="76594"/>
    <lineage>
        <taxon>Bacteria</taxon>
        <taxon>Pseudomonadati</taxon>
        <taxon>Bacteroidota</taxon>
        <taxon>Flavobacteriia</taxon>
        <taxon>Flavobacteriales</taxon>
        <taxon>Flavobacteriaceae</taxon>
        <taxon>Cellulophaga</taxon>
    </lineage>
</organism>
<dbReference type="eggNOG" id="ENOG502ZZTA">
    <property type="taxonomic scope" value="Bacteria"/>
</dbReference>
<protein>
    <submittedName>
        <fullName evidence="2">Uncharacterized protein</fullName>
    </submittedName>
</protein>
<sequence length="234" mass="26327">MLAGHYTTALIVNQKFPKGSLLYFLIASQLQDLLWFTFHIVGLEPTKPSDVLDTTLSNMTVDMLYSHDLLPQIFWLLFIFLVGKILFKSTKIGVVGAALVAGHFILDFFSGHPHHVFGAETPEVALGLYATNVYVAIAIEAVFSIFILSYFFKQEAQRGVQRTSKNKASIIGLFVFGIVFMLSIATTSFRQLLHIPDFNLGFNSNIPTLIATYLGMILYLNYFVPKFHLDENDF</sequence>
<feature type="transmembrane region" description="Helical" evidence="1">
    <location>
        <begin position="69"/>
        <end position="87"/>
    </location>
</feature>
<keyword evidence="1" id="KW-1133">Transmembrane helix</keyword>
<dbReference type="AlphaFoldDB" id="A0A1G7L7G2"/>
<name>A0A1G7L7G2_9FLAO</name>
<feature type="transmembrane region" description="Helical" evidence="1">
    <location>
        <begin position="205"/>
        <end position="224"/>
    </location>
</feature>
<evidence type="ECO:0000313" key="3">
    <source>
        <dbReference type="Proteomes" id="UP000182114"/>
    </source>
</evidence>
<feature type="transmembrane region" description="Helical" evidence="1">
    <location>
        <begin position="94"/>
        <end position="113"/>
    </location>
</feature>
<evidence type="ECO:0000313" key="2">
    <source>
        <dbReference type="EMBL" id="SDF45408.1"/>
    </source>
</evidence>
<keyword evidence="1" id="KW-0812">Transmembrane</keyword>
<keyword evidence="3" id="KW-1185">Reference proteome</keyword>
<dbReference type="RefSeq" id="WP_074539364.1">
    <property type="nucleotide sequence ID" value="NZ_FNBD01000016.1"/>
</dbReference>
<accession>A0A1G7L7G2</accession>
<proteinExistence type="predicted"/>
<feature type="transmembrane region" description="Helical" evidence="1">
    <location>
        <begin position="21"/>
        <end position="41"/>
    </location>
</feature>
<dbReference type="Proteomes" id="UP000182114">
    <property type="component" value="Unassembled WGS sequence"/>
</dbReference>
<gene>
    <name evidence="2" type="ORF">SAMN04487992_11624</name>
</gene>
<feature type="transmembrane region" description="Helical" evidence="1">
    <location>
        <begin position="133"/>
        <end position="152"/>
    </location>
</feature>
<keyword evidence="1" id="KW-0472">Membrane</keyword>
<dbReference type="EMBL" id="FNBD01000016">
    <property type="protein sequence ID" value="SDF45408.1"/>
    <property type="molecule type" value="Genomic_DNA"/>
</dbReference>
<feature type="transmembrane region" description="Helical" evidence="1">
    <location>
        <begin position="173"/>
        <end position="193"/>
    </location>
</feature>